<dbReference type="Gene3D" id="3.40.50.300">
    <property type="entry name" value="P-loop containing nucleotide triphosphate hydrolases"/>
    <property type="match status" value="1"/>
</dbReference>
<keyword evidence="1" id="KW-0547">Nucleotide-binding</keyword>
<sequence length="247" mass="27231">MRRLLEIRGVFVQSSRGNRLNDINLSISSGERVALVGSNGSGKSSLLAVANGTLIPDSGKVLWQNYPTSNLGQRQRQKIGTLWQDLRLVEELNVAQNINSGALANRNLLWALANLLKPIELNACSECLKKVGLSTSILSAMVSELSGGQRQRVAIARLLRQKPELILADEPLFSLDPILAKEILHLFLDNTMTSDMGEERTLLMSLHQPSFFRHFDRVIALKSGRVVFDQPAECLDEEALALIYGSA</sequence>
<reference evidence="4 5" key="1">
    <citation type="journal article" date="2007" name="PLoS Genet.">
        <title>Patterns and implications of gene gain and loss in the evolution of Prochlorococcus.</title>
        <authorList>
            <person name="Kettler G.C."/>
            <person name="Martiny A.C."/>
            <person name="Huang K."/>
            <person name="Zucker J."/>
            <person name="Coleman M.L."/>
            <person name="Rodrigue S."/>
            <person name="Chen F."/>
            <person name="Lapidus A."/>
            <person name="Ferriera S."/>
            <person name="Johnson J."/>
            <person name="Steglich C."/>
            <person name="Church G.M."/>
            <person name="Richardson P."/>
            <person name="Chisholm S.W."/>
        </authorList>
    </citation>
    <scope>NUCLEOTIDE SEQUENCE [LARGE SCALE GENOMIC DNA]</scope>
    <source>
        <strain evidence="4 5">MIT 9303</strain>
    </source>
</reference>
<dbReference type="PROSITE" id="PS00211">
    <property type="entry name" value="ABC_TRANSPORTER_1"/>
    <property type="match status" value="1"/>
</dbReference>
<dbReference type="PANTHER" id="PTHR24220">
    <property type="entry name" value="IMPORT ATP-BINDING PROTEIN"/>
    <property type="match status" value="1"/>
</dbReference>
<dbReference type="PROSITE" id="PS50893">
    <property type="entry name" value="ABC_TRANSPORTER_2"/>
    <property type="match status" value="1"/>
</dbReference>
<accession>A2C9L6</accession>
<evidence type="ECO:0000259" key="3">
    <source>
        <dbReference type="PROSITE" id="PS50893"/>
    </source>
</evidence>
<protein>
    <submittedName>
        <fullName evidence="4">Putative phosphonate ABC transporter</fullName>
        <ecNumber evidence="4">3.6.3.32</ecNumber>
    </submittedName>
</protein>
<dbReference type="AlphaFoldDB" id="A2C9L6"/>
<dbReference type="InterPro" id="IPR015854">
    <property type="entry name" value="ABC_transpr_LolD-like"/>
</dbReference>
<dbReference type="EMBL" id="CP000554">
    <property type="protein sequence ID" value="ABM78176.1"/>
    <property type="molecule type" value="Genomic_DNA"/>
</dbReference>
<name>A2C9L6_PROM3</name>
<feature type="domain" description="ABC transporter" evidence="3">
    <location>
        <begin position="5"/>
        <end position="247"/>
    </location>
</feature>
<dbReference type="PANTHER" id="PTHR24220:SF659">
    <property type="entry name" value="TRANSPORTER, PUTATIVE-RELATED"/>
    <property type="match status" value="1"/>
</dbReference>
<dbReference type="InterPro" id="IPR003439">
    <property type="entry name" value="ABC_transporter-like_ATP-bd"/>
</dbReference>
<dbReference type="SMART" id="SM00382">
    <property type="entry name" value="AAA"/>
    <property type="match status" value="1"/>
</dbReference>
<dbReference type="BioCyc" id="PMAR59922:G1G80-1235-MONOMER"/>
<keyword evidence="2" id="KW-0067">ATP-binding</keyword>
<dbReference type="InterPro" id="IPR017871">
    <property type="entry name" value="ABC_transporter-like_CS"/>
</dbReference>
<dbReference type="STRING" id="59922.P9303_14301"/>
<dbReference type="SUPFAM" id="SSF52540">
    <property type="entry name" value="P-loop containing nucleoside triphosphate hydrolases"/>
    <property type="match status" value="1"/>
</dbReference>
<proteinExistence type="predicted"/>
<dbReference type="GO" id="GO:0016887">
    <property type="term" value="F:ATP hydrolysis activity"/>
    <property type="evidence" value="ECO:0007669"/>
    <property type="project" value="InterPro"/>
</dbReference>
<dbReference type="Proteomes" id="UP000002274">
    <property type="component" value="Chromosome"/>
</dbReference>
<evidence type="ECO:0000256" key="2">
    <source>
        <dbReference type="ARBA" id="ARBA00022840"/>
    </source>
</evidence>
<evidence type="ECO:0000256" key="1">
    <source>
        <dbReference type="ARBA" id="ARBA00022741"/>
    </source>
</evidence>
<dbReference type="GO" id="GO:0022857">
    <property type="term" value="F:transmembrane transporter activity"/>
    <property type="evidence" value="ECO:0007669"/>
    <property type="project" value="TreeGrafter"/>
</dbReference>
<evidence type="ECO:0000313" key="4">
    <source>
        <dbReference type="EMBL" id="ABM78176.1"/>
    </source>
</evidence>
<dbReference type="RefSeq" id="WP_011826073.1">
    <property type="nucleotide sequence ID" value="NC_008820.1"/>
</dbReference>
<evidence type="ECO:0000313" key="5">
    <source>
        <dbReference type="Proteomes" id="UP000002274"/>
    </source>
</evidence>
<keyword evidence="4" id="KW-0378">Hydrolase</keyword>
<dbReference type="InterPro" id="IPR027417">
    <property type="entry name" value="P-loop_NTPase"/>
</dbReference>
<dbReference type="EC" id="3.6.3.32" evidence="4"/>
<dbReference type="Pfam" id="PF00005">
    <property type="entry name" value="ABC_tran"/>
    <property type="match status" value="1"/>
</dbReference>
<dbReference type="HOGENOM" id="CLU_000604_1_22_3"/>
<dbReference type="GO" id="GO:0005886">
    <property type="term" value="C:plasma membrane"/>
    <property type="evidence" value="ECO:0007669"/>
    <property type="project" value="TreeGrafter"/>
</dbReference>
<dbReference type="KEGG" id="pmf:P9303_14301"/>
<dbReference type="InterPro" id="IPR003593">
    <property type="entry name" value="AAA+_ATPase"/>
</dbReference>
<gene>
    <name evidence="4" type="ordered locus">P9303_14301</name>
</gene>
<organism evidence="4 5">
    <name type="scientific">Prochlorococcus marinus (strain MIT 9303)</name>
    <dbReference type="NCBI Taxonomy" id="59922"/>
    <lineage>
        <taxon>Bacteria</taxon>
        <taxon>Bacillati</taxon>
        <taxon>Cyanobacteriota</taxon>
        <taxon>Cyanophyceae</taxon>
        <taxon>Synechococcales</taxon>
        <taxon>Prochlorococcaceae</taxon>
        <taxon>Prochlorococcus</taxon>
    </lineage>
</organism>
<dbReference type="GO" id="GO:0005524">
    <property type="term" value="F:ATP binding"/>
    <property type="evidence" value="ECO:0007669"/>
    <property type="project" value="UniProtKB-KW"/>
</dbReference>